<evidence type="ECO:0000313" key="1">
    <source>
        <dbReference type="EMBL" id="RDI99341.1"/>
    </source>
</evidence>
<dbReference type="Pfam" id="PF18143">
    <property type="entry name" value="HAD_SAK_2"/>
    <property type="match status" value="1"/>
</dbReference>
<reference evidence="1 2" key="1">
    <citation type="submission" date="2018-07" db="EMBL/GenBank/DDBJ databases">
        <title>Dyella solisilvae sp. nov., isolated from the pine and broad-leaved mixed forest soil.</title>
        <authorList>
            <person name="Gao Z."/>
            <person name="Qiu L."/>
        </authorList>
    </citation>
    <scope>NUCLEOTIDE SEQUENCE [LARGE SCALE GENOMIC DNA]</scope>
    <source>
        <strain evidence="1 2">DHG54</strain>
    </source>
</reference>
<protein>
    <submittedName>
        <fullName evidence="1">Uncharacterized protein</fullName>
    </submittedName>
</protein>
<dbReference type="AlphaFoldDB" id="A0A370K9M7"/>
<comment type="caution">
    <text evidence="1">The sequence shown here is derived from an EMBL/GenBank/DDBJ whole genome shotgun (WGS) entry which is preliminary data.</text>
</comment>
<dbReference type="EMBL" id="QQSY01000001">
    <property type="protein sequence ID" value="RDI99341.1"/>
    <property type="molecule type" value="Genomic_DNA"/>
</dbReference>
<accession>A0A370K9M7</accession>
<gene>
    <name evidence="1" type="ORF">DVT68_00290</name>
</gene>
<proteinExistence type="predicted"/>
<name>A0A370K9M7_9GAMM</name>
<organism evidence="1 2">
    <name type="scientific">Dyella solisilvae</name>
    <dbReference type="NCBI Taxonomy" id="1920168"/>
    <lineage>
        <taxon>Bacteria</taxon>
        <taxon>Pseudomonadati</taxon>
        <taxon>Pseudomonadota</taxon>
        <taxon>Gammaproteobacteria</taxon>
        <taxon>Lysobacterales</taxon>
        <taxon>Rhodanobacteraceae</taxon>
        <taxon>Dyella</taxon>
    </lineage>
</organism>
<evidence type="ECO:0000313" key="2">
    <source>
        <dbReference type="Proteomes" id="UP000254711"/>
    </source>
</evidence>
<sequence>MLAQKVVLFLEYDGVLGPAQVRFGRGSVSTERMTTPWMLPLGPLLQALLAPHMDNVEIVVSNQNARFAPLDGLRAQLPDAVARRVIDGMYLPELSTSVWSDYDSDLATRHACIRLWLERKRPHVADGWLALERGAQADAWPRPDRDHVVWGSLDQPETQDDLRRKLLRLCSGRPLVL</sequence>
<keyword evidence="2" id="KW-1185">Reference proteome</keyword>
<dbReference type="Proteomes" id="UP000254711">
    <property type="component" value="Unassembled WGS sequence"/>
</dbReference>